<reference evidence="11" key="1">
    <citation type="submission" date="2014-07" db="EMBL/GenBank/DDBJ databases">
        <authorList>
            <person name="Wibberg D."/>
        </authorList>
    </citation>
    <scope>NUCLEOTIDE SEQUENCE [LARGE SCALE GENOMIC DNA]</scope>
    <source>
        <strain evidence="11">DG5</strain>
    </source>
</reference>
<dbReference type="STRING" id="29343.CCDG5_1166"/>
<name>A0A078KP90_9FIRM</name>
<evidence type="ECO:0000256" key="7">
    <source>
        <dbReference type="SAM" id="Phobius"/>
    </source>
</evidence>
<feature type="transmembrane region" description="Helical" evidence="7">
    <location>
        <begin position="615"/>
        <end position="639"/>
    </location>
</feature>
<keyword evidence="3 7" id="KW-0812">Transmembrane</keyword>
<feature type="domain" description="MacB-like periplasmic core" evidence="9">
    <location>
        <begin position="696"/>
        <end position="886"/>
    </location>
</feature>
<feature type="transmembrane region" description="Helical" evidence="7">
    <location>
        <begin position="571"/>
        <end position="595"/>
    </location>
</feature>
<feature type="domain" description="ABC3 transporter permease C-terminal" evidence="8">
    <location>
        <begin position="927"/>
        <end position="1042"/>
    </location>
</feature>
<evidence type="ECO:0000313" key="11">
    <source>
        <dbReference type="Proteomes" id="UP000032431"/>
    </source>
</evidence>
<feature type="transmembrane region" description="Helical" evidence="7">
    <location>
        <begin position="1019"/>
        <end position="1038"/>
    </location>
</feature>
<accession>A0A078KP90</accession>
<dbReference type="InterPro" id="IPR038766">
    <property type="entry name" value="Membrane_comp_ABC_pdt"/>
</dbReference>
<dbReference type="PANTHER" id="PTHR30287">
    <property type="entry name" value="MEMBRANE COMPONENT OF PREDICTED ABC SUPERFAMILY METABOLITE UPTAKE TRANSPORTER"/>
    <property type="match status" value="1"/>
</dbReference>
<dbReference type="Pfam" id="PF02687">
    <property type="entry name" value="FtsX"/>
    <property type="match status" value="2"/>
</dbReference>
<evidence type="ECO:0000256" key="3">
    <source>
        <dbReference type="ARBA" id="ARBA00022692"/>
    </source>
</evidence>
<evidence type="ECO:0000313" key="10">
    <source>
        <dbReference type="EMBL" id="CDZ24283.1"/>
    </source>
</evidence>
<dbReference type="EMBL" id="LM995447">
    <property type="protein sequence ID" value="CDZ24283.1"/>
    <property type="molecule type" value="Genomic_DNA"/>
</dbReference>
<evidence type="ECO:0000256" key="6">
    <source>
        <dbReference type="SAM" id="Coils"/>
    </source>
</evidence>
<organism evidence="10 11">
    <name type="scientific">[Clostridium] cellulosi</name>
    <dbReference type="NCBI Taxonomy" id="29343"/>
    <lineage>
        <taxon>Bacteria</taxon>
        <taxon>Bacillati</taxon>
        <taxon>Bacillota</taxon>
        <taxon>Clostridia</taxon>
        <taxon>Eubacteriales</taxon>
        <taxon>Oscillospiraceae</taxon>
        <taxon>Oscillospiraceae incertae sedis</taxon>
    </lineage>
</organism>
<dbReference type="Pfam" id="PF12704">
    <property type="entry name" value="MacB_PCD"/>
    <property type="match status" value="2"/>
</dbReference>
<keyword evidence="11" id="KW-1185">Reference proteome</keyword>
<feature type="domain" description="MacB-like periplasmic core" evidence="9">
    <location>
        <begin position="31"/>
        <end position="231"/>
    </location>
</feature>
<keyword evidence="5 7" id="KW-0472">Membrane</keyword>
<evidence type="ECO:0000259" key="9">
    <source>
        <dbReference type="Pfam" id="PF12704"/>
    </source>
</evidence>
<feature type="coiled-coil region" evidence="6">
    <location>
        <begin position="269"/>
        <end position="490"/>
    </location>
</feature>
<evidence type="ECO:0000259" key="8">
    <source>
        <dbReference type="Pfam" id="PF02687"/>
    </source>
</evidence>
<evidence type="ECO:0000256" key="2">
    <source>
        <dbReference type="ARBA" id="ARBA00022475"/>
    </source>
</evidence>
<evidence type="ECO:0000256" key="4">
    <source>
        <dbReference type="ARBA" id="ARBA00022989"/>
    </source>
</evidence>
<comment type="subcellular location">
    <subcellularLocation>
        <location evidence="1">Cell membrane</location>
        <topology evidence="1">Multi-pass membrane protein</topology>
    </subcellularLocation>
</comment>
<dbReference type="PATRIC" id="fig|29343.3.peg.1225"/>
<feature type="transmembrane region" description="Helical" evidence="7">
    <location>
        <begin position="21"/>
        <end position="41"/>
    </location>
</feature>
<keyword evidence="6" id="KW-0175">Coiled coil</keyword>
<feature type="domain" description="ABC3 transporter permease C-terminal" evidence="8">
    <location>
        <begin position="526"/>
        <end position="636"/>
    </location>
</feature>
<feature type="transmembrane region" description="Helical" evidence="7">
    <location>
        <begin position="522"/>
        <end position="543"/>
    </location>
</feature>
<dbReference type="InterPro" id="IPR027267">
    <property type="entry name" value="AH/BAR_dom_sf"/>
</dbReference>
<dbReference type="GO" id="GO:0005886">
    <property type="term" value="C:plasma membrane"/>
    <property type="evidence" value="ECO:0007669"/>
    <property type="project" value="UniProtKB-SubCell"/>
</dbReference>
<feature type="transmembrane region" description="Helical" evidence="7">
    <location>
        <begin position="921"/>
        <end position="944"/>
    </location>
</feature>
<keyword evidence="4 7" id="KW-1133">Transmembrane helix</keyword>
<evidence type="ECO:0000256" key="1">
    <source>
        <dbReference type="ARBA" id="ARBA00004651"/>
    </source>
</evidence>
<proteinExistence type="predicted"/>
<dbReference type="KEGG" id="ccel:CCDG5_1166"/>
<evidence type="ECO:0000256" key="5">
    <source>
        <dbReference type="ARBA" id="ARBA00023136"/>
    </source>
</evidence>
<dbReference type="InterPro" id="IPR025857">
    <property type="entry name" value="MacB_PCD"/>
</dbReference>
<dbReference type="Gene3D" id="1.20.1270.60">
    <property type="entry name" value="Arfaptin homology (AH) domain/BAR domain"/>
    <property type="match status" value="1"/>
</dbReference>
<dbReference type="InterPro" id="IPR003838">
    <property type="entry name" value="ABC3_permease_C"/>
</dbReference>
<dbReference type="Proteomes" id="UP000032431">
    <property type="component" value="Chromosome I"/>
</dbReference>
<dbReference type="PANTHER" id="PTHR30287:SF1">
    <property type="entry name" value="INNER MEMBRANE PROTEIN"/>
    <property type="match status" value="1"/>
</dbReference>
<dbReference type="AlphaFoldDB" id="A0A078KP90"/>
<protein>
    <submittedName>
        <fullName evidence="10">Uncharacterized protein</fullName>
    </submittedName>
</protein>
<feature type="transmembrane region" description="Helical" evidence="7">
    <location>
        <begin position="692"/>
        <end position="712"/>
    </location>
</feature>
<gene>
    <name evidence="10" type="ORF">CCDG5_1166</name>
</gene>
<dbReference type="HOGENOM" id="CLU_005531_0_0_9"/>
<feature type="transmembrane region" description="Helical" evidence="7">
    <location>
        <begin position="978"/>
        <end position="999"/>
    </location>
</feature>
<sequence length="1054" mass="117580">MRNCFSKASLKDSRRKILKTLNRYISIVAITALGVAFFSGLRATAPDMRTTAENYFKNLNFMDIRLISTVGFNDDDVSAIKSVSGLKGVMPGYSADAAVRYNNQNYNVKLESLNLNQSASNNSYINRPKVTEGRMPQNQHECLADTKFMKFINCKIGDKVTFNSGSSKDINDILKFDTFTIVGIAENPLYISYGRGTSSIGNGTTDAYFFIPSDAFSLSVYTDIYVVADNPKHYPIFSDNYDNKVLKPLKDTLSKISEKRKDIRFREIKKEAEDKIADAEKKVADSKQQLSDGQKKIDDSAKKISDGQKLLNSKKNEFEKQTAAAEKQLSAAQAEYEAGKKEYADKAAQLEQASIQYNEGLKKLNEAKEKLAALKSIYPAGSPEISALAAAIAKNEAELNALKATIDSGREQLASAKKTLDETGAKLAASRQELEKKKQESIDKINAEQKKLDNAKAQLEKSKADFEKQKVDAEKKIDEAQKKIADSKVQLLKLEKPVWYILDHNMNEGFSSFKQDADRIEAISLVFPLIFFLVAALVSLTCMTRLVEDDRGYIGTLKALGFSNGSIASKYLFYAISASLIGSLLGCAVGFQLFPNVIFDAYRILYTLPPIQADFNITYAVLSTCAAVFCAAFPAYLVCIDSLRETPASLMRQKAPRPGRKILLERITPLWKRLSFIKKVTARNLFRYKKRFFMTVIGVAGCTALVLTGFGLQDAITAIVSWQYDQIRTYDMEIDLKENISSEELSKIQNILDTDKNVTGSICVLQQAVDASNAGKTQSAYIVIPQDGSDLDNFIHLRERVGHKSLKLDDNSVIITEKLSTLLKLKAGDKITLRNSDGIEKKVKISGIAENYLFHYVYISPALYNKLYGKKPEINQILATISDKSKASEDSLSQTIIKQDGVSSVYFTTENKTNFQKMIKAVHSVVIILIISAAVLAFVVLFSLTSINIDERRRELAAIKVLGFYDNELAAYIYRENIILTIIGIAFGLLLGVVMERYVTISCEIDLVMFGRQINWYSFVYSAALTAAFAFFVNVIMYRRIKQVDMVTSLKSME</sequence>
<keyword evidence="2" id="KW-1003">Cell membrane</keyword>